<name>A0A6B0UW64_IXORI</name>
<accession>A0A6B0UW64</accession>
<dbReference type="EMBL" id="GIFC01011385">
    <property type="protein sequence ID" value="MXU93468.1"/>
    <property type="molecule type" value="Transcribed_RNA"/>
</dbReference>
<feature type="transmembrane region" description="Helical" evidence="1">
    <location>
        <begin position="53"/>
        <end position="76"/>
    </location>
</feature>
<dbReference type="AlphaFoldDB" id="A0A6B0UW64"/>
<protein>
    <submittedName>
        <fullName evidence="2">Uncharacterized protein</fullName>
    </submittedName>
</protein>
<keyword evidence="1" id="KW-0472">Membrane</keyword>
<evidence type="ECO:0000313" key="2">
    <source>
        <dbReference type="EMBL" id="MXU93468.1"/>
    </source>
</evidence>
<keyword evidence="1" id="KW-0812">Transmembrane</keyword>
<evidence type="ECO:0000256" key="1">
    <source>
        <dbReference type="SAM" id="Phobius"/>
    </source>
</evidence>
<sequence length="146" mass="16613">MFGPLAVALRMMLFLRKVWKEKPRLSQRGTLVNLSARVGPARCVSSLACGRRFAVFGTFLGTSCLLLFFFFSCDLVRAQFFRFKMACFFPSPLPSRPVHLPSSWTEAIQTPCLEGRRCGRAFHGSTISVWTLLWQQRKVPMAWCVS</sequence>
<organism evidence="2">
    <name type="scientific">Ixodes ricinus</name>
    <name type="common">Common tick</name>
    <name type="synonym">Acarus ricinus</name>
    <dbReference type="NCBI Taxonomy" id="34613"/>
    <lineage>
        <taxon>Eukaryota</taxon>
        <taxon>Metazoa</taxon>
        <taxon>Ecdysozoa</taxon>
        <taxon>Arthropoda</taxon>
        <taxon>Chelicerata</taxon>
        <taxon>Arachnida</taxon>
        <taxon>Acari</taxon>
        <taxon>Parasitiformes</taxon>
        <taxon>Ixodida</taxon>
        <taxon>Ixodoidea</taxon>
        <taxon>Ixodidae</taxon>
        <taxon>Ixodinae</taxon>
        <taxon>Ixodes</taxon>
    </lineage>
</organism>
<reference evidence="2" key="1">
    <citation type="submission" date="2019-12" db="EMBL/GenBank/DDBJ databases">
        <title>An insight into the sialome of adult female Ixodes ricinus ticks feeding for 6 days.</title>
        <authorList>
            <person name="Perner J."/>
            <person name="Ribeiro J.M.C."/>
        </authorList>
    </citation>
    <scope>NUCLEOTIDE SEQUENCE</scope>
    <source>
        <strain evidence="2">Semi-engorged</strain>
        <tissue evidence="2">Salivary glands</tissue>
    </source>
</reference>
<proteinExistence type="predicted"/>
<keyword evidence="1" id="KW-1133">Transmembrane helix</keyword>